<dbReference type="Gene3D" id="3.30.160.60">
    <property type="entry name" value="Classic Zinc Finger"/>
    <property type="match status" value="1"/>
</dbReference>
<evidence type="ECO:0000313" key="4">
    <source>
        <dbReference type="EMBL" id="JAT19861.1"/>
    </source>
</evidence>
<dbReference type="PROSITE" id="PS50157">
    <property type="entry name" value="ZINC_FINGER_C2H2_2"/>
    <property type="match status" value="1"/>
</dbReference>
<protein>
    <recommendedName>
        <fullName evidence="3">C2H2-type domain-containing protein</fullName>
    </recommendedName>
</protein>
<gene>
    <name evidence="4" type="ORF">g.444</name>
</gene>
<evidence type="ECO:0000259" key="3">
    <source>
        <dbReference type="PROSITE" id="PS50157"/>
    </source>
</evidence>
<evidence type="ECO:0000256" key="2">
    <source>
        <dbReference type="SAM" id="MobiDB-lite"/>
    </source>
</evidence>
<dbReference type="InterPro" id="IPR013087">
    <property type="entry name" value="Znf_C2H2_type"/>
</dbReference>
<dbReference type="AlphaFoldDB" id="A0A1B6L8C1"/>
<reference evidence="4" key="1">
    <citation type="submission" date="2015-11" db="EMBL/GenBank/DDBJ databases">
        <title>De novo transcriptome assembly of four potential Pierce s Disease insect vectors from Arizona vineyards.</title>
        <authorList>
            <person name="Tassone E.E."/>
        </authorList>
    </citation>
    <scope>NUCLEOTIDE SEQUENCE</scope>
</reference>
<keyword evidence="1" id="KW-0862">Zinc</keyword>
<name>A0A1B6L8C1_9HEMI</name>
<organism evidence="4">
    <name type="scientific">Graphocephala atropunctata</name>
    <dbReference type="NCBI Taxonomy" id="36148"/>
    <lineage>
        <taxon>Eukaryota</taxon>
        <taxon>Metazoa</taxon>
        <taxon>Ecdysozoa</taxon>
        <taxon>Arthropoda</taxon>
        <taxon>Hexapoda</taxon>
        <taxon>Insecta</taxon>
        <taxon>Pterygota</taxon>
        <taxon>Neoptera</taxon>
        <taxon>Paraneoptera</taxon>
        <taxon>Hemiptera</taxon>
        <taxon>Auchenorrhyncha</taxon>
        <taxon>Membracoidea</taxon>
        <taxon>Cicadellidae</taxon>
        <taxon>Cicadellinae</taxon>
        <taxon>Cicadellini</taxon>
        <taxon>Graphocephala</taxon>
    </lineage>
</organism>
<dbReference type="EMBL" id="GEBQ01020116">
    <property type="protein sequence ID" value="JAT19861.1"/>
    <property type="molecule type" value="Transcribed_RNA"/>
</dbReference>
<feature type="region of interest" description="Disordered" evidence="2">
    <location>
        <begin position="1"/>
        <end position="27"/>
    </location>
</feature>
<sequence>MKGESKFRKYRDSESEEDEFDSQTDTECSDEEFLDLIRKNRQHVSISKKKTFGVRKDRDFMIERSKKGVSKPVTKQVGKPDAKAESEEAVLEYDKEFEFDKKHQKFKCLTCNKMYKNQDTVKSHRRIECSNKCIFCPYTGQTATLVRYHIGKKHGKWPKLDSSGVWIY</sequence>
<accession>A0A1B6L8C1</accession>
<evidence type="ECO:0000256" key="1">
    <source>
        <dbReference type="PROSITE-ProRule" id="PRU00042"/>
    </source>
</evidence>
<keyword evidence="1" id="KW-0479">Metal-binding</keyword>
<dbReference type="GO" id="GO:0008270">
    <property type="term" value="F:zinc ion binding"/>
    <property type="evidence" value="ECO:0007669"/>
    <property type="project" value="UniProtKB-KW"/>
</dbReference>
<feature type="compositionally biased region" description="Acidic residues" evidence="2">
    <location>
        <begin position="14"/>
        <end position="27"/>
    </location>
</feature>
<keyword evidence="1" id="KW-0863">Zinc-finger</keyword>
<feature type="domain" description="C2H2-type" evidence="3">
    <location>
        <begin position="106"/>
        <end position="133"/>
    </location>
</feature>
<feature type="compositionally biased region" description="Basic and acidic residues" evidence="2">
    <location>
        <begin position="1"/>
        <end position="13"/>
    </location>
</feature>
<proteinExistence type="predicted"/>